<organism evidence="2">
    <name type="scientific">Rosellinia necatrix</name>
    <name type="common">White root-rot fungus</name>
    <dbReference type="NCBI Taxonomy" id="77044"/>
    <lineage>
        <taxon>Eukaryota</taxon>
        <taxon>Fungi</taxon>
        <taxon>Dikarya</taxon>
        <taxon>Ascomycota</taxon>
        <taxon>Pezizomycotina</taxon>
        <taxon>Sordariomycetes</taxon>
        <taxon>Xylariomycetidae</taxon>
        <taxon>Xylariales</taxon>
        <taxon>Xylariaceae</taxon>
        <taxon>Rosellinia</taxon>
    </lineage>
</organism>
<dbReference type="AlphaFoldDB" id="A0A1S8A7V9"/>
<dbReference type="Gene3D" id="1.20.1250.20">
    <property type="entry name" value="MFS general substrate transporter like domains"/>
    <property type="match status" value="1"/>
</dbReference>
<evidence type="ECO:0000256" key="1">
    <source>
        <dbReference type="SAM" id="Phobius"/>
    </source>
</evidence>
<evidence type="ECO:0000313" key="3">
    <source>
        <dbReference type="Proteomes" id="UP000054516"/>
    </source>
</evidence>
<protein>
    <submittedName>
        <fullName evidence="2">Putative POT family protein</fullName>
    </submittedName>
</protein>
<gene>
    <name evidence="2" type="ORF">SAMD00023353_2200620</name>
</gene>
<feature type="transmembrane region" description="Helical" evidence="1">
    <location>
        <begin position="169"/>
        <end position="187"/>
    </location>
</feature>
<reference evidence="2" key="1">
    <citation type="submission" date="2016-03" db="EMBL/GenBank/DDBJ databases">
        <title>Draft genome sequence of Rosellinia necatrix.</title>
        <authorList>
            <person name="Kanematsu S."/>
        </authorList>
    </citation>
    <scope>NUCLEOTIDE SEQUENCE [LARGE SCALE GENOMIC DNA]</scope>
    <source>
        <strain evidence="2">W97</strain>
    </source>
</reference>
<dbReference type="EMBL" id="DF977467">
    <property type="protein sequence ID" value="GAW26131.1"/>
    <property type="molecule type" value="Genomic_DNA"/>
</dbReference>
<dbReference type="OrthoDB" id="8904098at2759"/>
<sequence>MASNTVGAENVVGLNVHHDIVEPAANEVVDAEKGQSIQLAAAKSQADSLESSSQVVDLEAYPPPTDEERKTLRKVADTVPWTAWTLCFVELAERASYYGVKAVFNNFLQFPLPEGGDGSGAIDPSKPNAHAGALGLGLQTASALTLLFTFLAYVIPIFGAWWADTKIGRYPAIIYGVLIGGVAHIIMR</sequence>
<keyword evidence="1" id="KW-1133">Transmembrane helix</keyword>
<feature type="transmembrane region" description="Helical" evidence="1">
    <location>
        <begin position="143"/>
        <end position="163"/>
    </location>
</feature>
<keyword evidence="1" id="KW-0812">Transmembrane</keyword>
<proteinExistence type="predicted"/>
<evidence type="ECO:0000313" key="2">
    <source>
        <dbReference type="EMBL" id="GAW26131.1"/>
    </source>
</evidence>
<dbReference type="SUPFAM" id="SSF103473">
    <property type="entry name" value="MFS general substrate transporter"/>
    <property type="match status" value="1"/>
</dbReference>
<dbReference type="Proteomes" id="UP000054516">
    <property type="component" value="Unassembled WGS sequence"/>
</dbReference>
<name>A0A1S8A7V9_ROSNE</name>
<keyword evidence="3" id="KW-1185">Reference proteome</keyword>
<keyword evidence="1" id="KW-0472">Membrane</keyword>
<accession>A0A1S8A7V9</accession>
<dbReference type="InterPro" id="IPR036259">
    <property type="entry name" value="MFS_trans_sf"/>
</dbReference>